<keyword evidence="1" id="KW-0479">Metal-binding</keyword>
<evidence type="ECO:0000256" key="1">
    <source>
        <dbReference type="ARBA" id="ARBA00022723"/>
    </source>
</evidence>
<dbReference type="OrthoDB" id="444325at2759"/>
<organism evidence="7 8">
    <name type="scientific">Jaminaea rosea</name>
    <dbReference type="NCBI Taxonomy" id="1569628"/>
    <lineage>
        <taxon>Eukaryota</taxon>
        <taxon>Fungi</taxon>
        <taxon>Dikarya</taxon>
        <taxon>Basidiomycota</taxon>
        <taxon>Ustilaginomycotina</taxon>
        <taxon>Exobasidiomycetes</taxon>
        <taxon>Microstromatales</taxon>
        <taxon>Microstromatales incertae sedis</taxon>
        <taxon>Jaminaea</taxon>
    </lineage>
</organism>
<keyword evidence="3" id="KW-0862">Zinc</keyword>
<feature type="compositionally biased region" description="Acidic residues" evidence="4">
    <location>
        <begin position="793"/>
        <end position="805"/>
    </location>
</feature>
<dbReference type="PANTHER" id="PTHR12072:SF4">
    <property type="entry name" value="CWF19-LIKE PROTEIN 1"/>
    <property type="match status" value="1"/>
</dbReference>
<dbReference type="GO" id="GO:0000398">
    <property type="term" value="P:mRNA splicing, via spliceosome"/>
    <property type="evidence" value="ECO:0007669"/>
    <property type="project" value="TreeGrafter"/>
</dbReference>
<evidence type="ECO:0000259" key="6">
    <source>
        <dbReference type="Pfam" id="PF13696"/>
    </source>
</evidence>
<evidence type="ECO:0000259" key="5">
    <source>
        <dbReference type="Pfam" id="PF04677"/>
    </source>
</evidence>
<dbReference type="Pfam" id="PF04677">
    <property type="entry name" value="CwfJ_C_1"/>
    <property type="match status" value="1"/>
</dbReference>
<dbReference type="Pfam" id="PF13696">
    <property type="entry name" value="zf-CCHC_2"/>
    <property type="match status" value="1"/>
</dbReference>
<dbReference type="GO" id="GO:0061632">
    <property type="term" value="F:RNA lariat debranching enzyme activator activity"/>
    <property type="evidence" value="ECO:0007669"/>
    <property type="project" value="TreeGrafter"/>
</dbReference>
<protein>
    <recommendedName>
        <fullName evidence="9">CCHC-type domain-containing protein</fullName>
    </recommendedName>
</protein>
<evidence type="ECO:0000256" key="4">
    <source>
        <dbReference type="SAM" id="MobiDB-lite"/>
    </source>
</evidence>
<feature type="region of interest" description="Disordered" evidence="4">
    <location>
        <begin position="770"/>
        <end position="805"/>
    </location>
</feature>
<evidence type="ECO:0000256" key="3">
    <source>
        <dbReference type="ARBA" id="ARBA00022833"/>
    </source>
</evidence>
<dbReference type="RefSeq" id="XP_025365464.1">
    <property type="nucleotide sequence ID" value="XM_025508012.1"/>
</dbReference>
<keyword evidence="2" id="KW-0863">Zinc-finger</keyword>
<dbReference type="PANTHER" id="PTHR12072">
    <property type="entry name" value="CWF19, CELL CYCLE CONTROL PROTEIN"/>
    <property type="match status" value="1"/>
</dbReference>
<evidence type="ECO:0008006" key="9">
    <source>
        <dbReference type="Google" id="ProtNLM"/>
    </source>
</evidence>
<feature type="compositionally biased region" description="Low complexity" evidence="4">
    <location>
        <begin position="493"/>
        <end position="504"/>
    </location>
</feature>
<evidence type="ECO:0000313" key="7">
    <source>
        <dbReference type="EMBL" id="PWN30852.1"/>
    </source>
</evidence>
<name>A0A316V049_9BASI</name>
<accession>A0A316V049</accession>
<dbReference type="InterPro" id="IPR006768">
    <property type="entry name" value="Cwf19-like_C_dom-1"/>
</dbReference>
<feature type="region of interest" description="Disordered" evidence="4">
    <location>
        <begin position="400"/>
        <end position="472"/>
    </location>
</feature>
<keyword evidence="8" id="KW-1185">Reference proteome</keyword>
<feature type="region of interest" description="Disordered" evidence="4">
    <location>
        <begin position="493"/>
        <end position="521"/>
    </location>
</feature>
<dbReference type="Proteomes" id="UP000245884">
    <property type="component" value="Unassembled WGS sequence"/>
</dbReference>
<reference evidence="7 8" key="1">
    <citation type="journal article" date="2018" name="Mol. Biol. Evol.">
        <title>Broad Genomic Sampling Reveals a Smut Pathogenic Ancestry of the Fungal Clade Ustilaginomycotina.</title>
        <authorList>
            <person name="Kijpornyongpan T."/>
            <person name="Mondo S.J."/>
            <person name="Barry K."/>
            <person name="Sandor L."/>
            <person name="Lee J."/>
            <person name="Lipzen A."/>
            <person name="Pangilinan J."/>
            <person name="LaButti K."/>
            <person name="Hainaut M."/>
            <person name="Henrissat B."/>
            <person name="Grigoriev I.V."/>
            <person name="Spatafora J.W."/>
            <person name="Aime M.C."/>
        </authorList>
    </citation>
    <scope>NUCLEOTIDE SEQUENCE [LARGE SCALE GENOMIC DNA]</scope>
    <source>
        <strain evidence="7 8">MCA 5214</strain>
    </source>
</reference>
<proteinExistence type="predicted"/>
<gene>
    <name evidence="7" type="ORF">BDZ90DRAFT_257906</name>
</gene>
<feature type="domain" description="Zinc knuckle CX2CX3GHX4C" evidence="6">
    <location>
        <begin position="471"/>
        <end position="490"/>
    </location>
</feature>
<dbReference type="EMBL" id="KZ819662">
    <property type="protein sequence ID" value="PWN30852.1"/>
    <property type="molecule type" value="Genomic_DNA"/>
</dbReference>
<dbReference type="InterPro" id="IPR040194">
    <property type="entry name" value="Cwf19-like"/>
</dbReference>
<feature type="compositionally biased region" description="Basic and acidic residues" evidence="4">
    <location>
        <begin position="780"/>
        <end position="789"/>
    </location>
</feature>
<evidence type="ECO:0000313" key="8">
    <source>
        <dbReference type="Proteomes" id="UP000245884"/>
    </source>
</evidence>
<dbReference type="InterPro" id="IPR025829">
    <property type="entry name" value="Zn_knuckle_CX2CX3GHX4C"/>
</dbReference>
<dbReference type="GeneID" id="37029835"/>
<dbReference type="AlphaFoldDB" id="A0A316V049"/>
<evidence type="ECO:0000256" key="2">
    <source>
        <dbReference type="ARBA" id="ARBA00022771"/>
    </source>
</evidence>
<feature type="compositionally biased region" description="Basic and acidic residues" evidence="4">
    <location>
        <begin position="456"/>
        <end position="467"/>
    </location>
</feature>
<dbReference type="STRING" id="1569628.A0A316V049"/>
<sequence length="805" mass="86339">MPEASSSKAAATSSSSSSTEAMKILSVGPARGNITGLVSKTAAIQAKHGPFDALFVTGDFFGSDDELNEDEQRLLDGQMTLPMPTYVGYGRARPPKRVRDLVKAEEDAATTSNGDRLPTRLADNLYWLARDQVTWVSKDKADAEAIRRAARARGGDYVVDEDAERRGLRVAVCGGEWNAEAWAKEVQRQPAEKNTDGEEEEESRYILPSTINRLSAHKAFQPISPTPPAPSSSSSVQHQTLAAARAATQALMAAAAAAATPPSRPHVDILLLPSWPSGVSLFSKTFPPAGLTEEARSWGLPCLAELTRRSCPRYVFTPAPMEAGEESDGVFWEREPYTTSMTPAAPQARSAGTGANSAMPRAVTAATDSRTTRFISLAKAANASKVRWFVALNLAFAGSAGAAAPPPKGSTMSPFGPPPMATVNGGKRKADDDDTDQGLDSAVNFRWQQRGGAKKQRGEAHQQRSDDAPPPSGYICRICGSADHYIRLCPHSVQSSSSRSGATSNGLPSKPEGAEAALEPLRRRREPVTMVGPADCWFCLSNPQCAKHLVVSIAEDLYVALPKGQLPPPGPKRVPGGGHVLLVPIAHVATLAGPAENMRKLRDEVESHLASLEGMYAHHGFGLACWSVVKLSNTRAGHLQVQCVPVPAAIQGGEDLLSFVQKAAEERGYDLKEVQPDTTPLPVKPGQEKAKRRLAAHATGEEEYFEMHISLPPPTSSSSSAPQSATFLMDLSPSAPGASGGRGPRFDYQFARTTLAQYLGVPERADWRACTGGGEEEEAEQTKEVRRLWSEWGPEEEEEDDDDEE</sequence>
<feature type="region of interest" description="Disordered" evidence="4">
    <location>
        <begin position="1"/>
        <end position="20"/>
    </location>
</feature>
<dbReference type="GO" id="GO:0008270">
    <property type="term" value="F:zinc ion binding"/>
    <property type="evidence" value="ECO:0007669"/>
    <property type="project" value="UniProtKB-KW"/>
</dbReference>
<dbReference type="GO" id="GO:0071014">
    <property type="term" value="C:post-mRNA release spliceosomal complex"/>
    <property type="evidence" value="ECO:0007669"/>
    <property type="project" value="TreeGrafter"/>
</dbReference>
<feature type="domain" description="Cwf19-like C-terminal" evidence="5">
    <location>
        <begin position="530"/>
        <end position="650"/>
    </location>
</feature>